<accession>A0A1H0ASC8</accession>
<protein>
    <submittedName>
        <fullName evidence="1">Uncharacterized protein</fullName>
    </submittedName>
</protein>
<dbReference type="AlphaFoldDB" id="A0A1H0ASC8"/>
<evidence type="ECO:0000313" key="2">
    <source>
        <dbReference type="Proteomes" id="UP000183200"/>
    </source>
</evidence>
<reference evidence="2" key="1">
    <citation type="submission" date="2016-10" db="EMBL/GenBank/DDBJ databases">
        <authorList>
            <person name="Varghese N."/>
            <person name="Submissions S."/>
        </authorList>
    </citation>
    <scope>NUCLEOTIDE SEQUENCE [LARGE SCALE GENOMIC DNA]</scope>
    <source>
        <strain evidence="2">DSM 19110</strain>
    </source>
</reference>
<gene>
    <name evidence="1" type="ORF">SAMN05421820_107186</name>
</gene>
<proteinExistence type="predicted"/>
<dbReference type="Proteomes" id="UP000183200">
    <property type="component" value="Unassembled WGS sequence"/>
</dbReference>
<sequence length="174" mass="20452">MMNAIILKMQKVEVRTMVERAELENSPKISSEVREYIWQYIFDNLLVQKKVMTDEKYSYSVTLDLNKFNPEIHKFFTDSPFNTDANKFRPESKLNQQGNLKFANIRVASKEMDKDISPADYANIVYDAFGSFLILISKKIEKSELDELKKGLDYEYINSFNHPATIEECKFFLF</sequence>
<organism evidence="1 2">
    <name type="scientific">Pedobacter steynii</name>
    <dbReference type="NCBI Taxonomy" id="430522"/>
    <lineage>
        <taxon>Bacteria</taxon>
        <taxon>Pseudomonadati</taxon>
        <taxon>Bacteroidota</taxon>
        <taxon>Sphingobacteriia</taxon>
        <taxon>Sphingobacteriales</taxon>
        <taxon>Sphingobacteriaceae</taxon>
        <taxon>Pedobacter</taxon>
    </lineage>
</organism>
<evidence type="ECO:0000313" key="1">
    <source>
        <dbReference type="EMBL" id="SDN36367.1"/>
    </source>
</evidence>
<name>A0A1H0ASC8_9SPHI</name>
<keyword evidence="2" id="KW-1185">Reference proteome</keyword>
<dbReference type="EMBL" id="FNGY01000007">
    <property type="protein sequence ID" value="SDN36367.1"/>
    <property type="molecule type" value="Genomic_DNA"/>
</dbReference>